<dbReference type="PANTHER" id="PTHR11692">
    <property type="entry name" value="BIFUNCTIONAL PURINE BIOSYNTHESIS PROTEIN PURH"/>
    <property type="match status" value="1"/>
</dbReference>
<protein>
    <submittedName>
        <fullName evidence="8">Phosphoribosylaminoimidazole-succinocarboxamide formyltransferase</fullName>
    </submittedName>
</protein>
<dbReference type="PATRIC" id="fig|64091.14.peg.309"/>
<evidence type="ECO:0000259" key="7">
    <source>
        <dbReference type="Pfam" id="PF00551"/>
    </source>
</evidence>
<dbReference type="PANTHER" id="PTHR11692:SF0">
    <property type="entry name" value="BIFUNCTIONAL PURINE BIOSYNTHESIS PROTEIN ATIC"/>
    <property type="match status" value="1"/>
</dbReference>
<dbReference type="FunFam" id="3.40.140.20:FF:000006">
    <property type="entry name" value="Bifunctional purine biosynthesis protein PurH"/>
    <property type="match status" value="1"/>
</dbReference>
<dbReference type="GO" id="GO:0003937">
    <property type="term" value="F:IMP cyclohydrolase activity"/>
    <property type="evidence" value="ECO:0000318"/>
    <property type="project" value="GO_Central"/>
</dbReference>
<dbReference type="CDD" id="cd08645">
    <property type="entry name" value="FMT_core_GART"/>
    <property type="match status" value="1"/>
</dbReference>
<dbReference type="Gene3D" id="3.40.140.20">
    <property type="match status" value="2"/>
</dbReference>
<dbReference type="HOGENOM" id="CLU_016316_5_0_2"/>
<dbReference type="FunFam" id="3.40.50.170:FF:000013">
    <property type="entry name" value="Phosphoribosylamine-glycine ligase"/>
    <property type="match status" value="1"/>
</dbReference>
<sequence length="595" mass="62792">MPPTGGARRKSLPIPPTHEDVHFPATDARNTPLVCEFMDTRSCGTTTALREAAGVVSMSTIAGLASNRGRNLLHLADQQPGGADLGVVVSNHADAPVLDAAADRDIPTVVVERRAEESRRDHERRVVAALDDYDIDVVCLDGYMRVLSEVFLDAMPTTLNVHPSLLPAFPGRNAHEQVLDAGVSVSGCTVHVVTNAVAEDGSVRTGDVDGGPIVTQESVPVFEDDTAATLKTRVRQDAEFEAYPRAIRQFAAGELDATTDGVSRADSDDAATFPARRLTGTTREDVLRYGENPHQDAAVYRDNTHAAASVVHADQLNPDAKALSYNNYNDADAALALVREFDDGPAAAVIKHTNPAGCATADTLADAYSDALSTDAKSAFGGIVALNRECDAETATRVADSFKEVVVAPGYTDDAVDVLTAKSNLRVLDVGTLDGTPAPVTETPLVGGRLVQERNTWAPTADDLEVVTKREPTAAEVETMLFAWRVLTHVKSNGILFAAGTETVGLGVGQVSRVDAVEIAAKKAERDANGKTADGAVMASDAFFPFPDGIAAAAEAGIEAVIQPGGSKNDDQVIEAANEHGMAMVFTGHRAFRHD</sequence>
<dbReference type="PIR" id="A84200">
    <property type="entry name" value="A84200"/>
</dbReference>
<evidence type="ECO:0000313" key="8">
    <source>
        <dbReference type="EMBL" id="AAG18965.1"/>
    </source>
</evidence>
<keyword evidence="5" id="KW-0511">Multifunctional enzyme</keyword>
<keyword evidence="2" id="KW-0808">Transferase</keyword>
<evidence type="ECO:0000313" key="9">
    <source>
        <dbReference type="Proteomes" id="UP000000554"/>
    </source>
</evidence>
<dbReference type="STRING" id="64091.VNG_0414G"/>
<dbReference type="GO" id="GO:0004644">
    <property type="term" value="F:phosphoribosylglycinamide formyltransferase activity"/>
    <property type="evidence" value="ECO:0007669"/>
    <property type="project" value="InterPro"/>
</dbReference>
<dbReference type="GO" id="GO:0005829">
    <property type="term" value="C:cytosol"/>
    <property type="evidence" value="ECO:0000318"/>
    <property type="project" value="GO_Central"/>
</dbReference>
<evidence type="ECO:0000256" key="4">
    <source>
        <dbReference type="ARBA" id="ARBA00022801"/>
    </source>
</evidence>
<keyword evidence="4" id="KW-0378">Hydrolase</keyword>
<dbReference type="Pfam" id="PF00551">
    <property type="entry name" value="Formyl_trans_N"/>
    <property type="match status" value="1"/>
</dbReference>
<keyword evidence="9" id="KW-1185">Reference proteome</keyword>
<reference evidence="8 9" key="1">
    <citation type="journal article" date="2000" name="Proc. Natl. Acad. Sci. U.S.A.">
        <title>Genome sequence of Halobacterium species NRC-1.</title>
        <authorList>
            <person name="Ng W.V."/>
            <person name="Kennedy S.P."/>
            <person name="Mahairas G.G."/>
            <person name="Berquist B."/>
            <person name="Pan M."/>
            <person name="Shukla H.D."/>
            <person name="Lasky S.R."/>
            <person name="Baliga N.S."/>
            <person name="Thorsson V."/>
            <person name="Sbrogna J."/>
            <person name="Swartzell S."/>
            <person name="Weir D."/>
            <person name="Hall J."/>
            <person name="Dahl T.A."/>
            <person name="Welti R."/>
            <person name="Goo Y.A."/>
            <person name="Leithauser B."/>
            <person name="Keller K."/>
            <person name="Cruz R."/>
            <person name="Danson M.J."/>
            <person name="Hough D.W."/>
            <person name="Maddocks D.G."/>
            <person name="Jablonski P.E."/>
            <person name="Krebs M.P."/>
            <person name="Angevine C.M."/>
            <person name="Dale H."/>
            <person name="Isenbarger T.A."/>
            <person name="Peck R.F."/>
            <person name="Pohlschroder M."/>
            <person name="Spudich J.L."/>
            <person name="Jung K.W."/>
            <person name="Alam M."/>
            <person name="Freitas T."/>
            <person name="Hou S."/>
            <person name="Daniels C.J."/>
            <person name="Dennis P.P."/>
            <person name="Omer A.D."/>
            <person name="Ebhardt H."/>
            <person name="Lowe T.M."/>
            <person name="Liang P."/>
            <person name="Riley M."/>
            <person name="Hood L."/>
            <person name="DasSarma S."/>
        </authorList>
    </citation>
    <scope>NUCLEOTIDE SEQUENCE [LARGE SCALE GENOMIC DNA]</scope>
    <source>
        <strain evidence="9">ATCC 700922 / JCM 11081 / NRC-1</strain>
    </source>
</reference>
<dbReference type="GO" id="GO:0006189">
    <property type="term" value="P:'de novo' IMP biosynthetic process"/>
    <property type="evidence" value="ECO:0000318"/>
    <property type="project" value="GO_Central"/>
</dbReference>
<organism evidence="8 9">
    <name type="scientific">Halobacterium salinarum (strain ATCC 700922 / JCM 11081 / NRC-1)</name>
    <name type="common">Halobacterium halobium</name>
    <dbReference type="NCBI Taxonomy" id="64091"/>
    <lineage>
        <taxon>Archaea</taxon>
        <taxon>Methanobacteriati</taxon>
        <taxon>Methanobacteriota</taxon>
        <taxon>Stenosarchaea group</taxon>
        <taxon>Halobacteria</taxon>
        <taxon>Halobacteriales</taxon>
        <taxon>Halobacteriaceae</taxon>
        <taxon>Halobacterium</taxon>
        <taxon>Halobacterium salinarum NRC-34001</taxon>
    </lineage>
</organism>
<dbReference type="InterPro" id="IPR002695">
    <property type="entry name" value="PurH-like"/>
</dbReference>
<dbReference type="InterPro" id="IPR036477">
    <property type="entry name" value="Formyl_transf_N_sf"/>
</dbReference>
<dbReference type="Proteomes" id="UP000000554">
    <property type="component" value="Chromosome"/>
</dbReference>
<dbReference type="InParanoid" id="Q9HS43"/>
<evidence type="ECO:0000256" key="5">
    <source>
        <dbReference type="ARBA" id="ARBA00023268"/>
    </source>
</evidence>
<dbReference type="FunFam" id="3.40.140.20:FF:000001">
    <property type="entry name" value="Bifunctional purine biosynthesis protein PurH"/>
    <property type="match status" value="1"/>
</dbReference>
<keyword evidence="3" id="KW-0658">Purine biosynthesis</keyword>
<proteinExistence type="inferred from homology"/>
<feature type="domain" description="Formyl transferase N-terminal" evidence="7">
    <location>
        <begin position="66"/>
        <end position="247"/>
    </location>
</feature>
<dbReference type="Gene3D" id="3.40.50.170">
    <property type="entry name" value="Formyl transferase, N-terminal domain"/>
    <property type="match status" value="1"/>
</dbReference>
<evidence type="ECO:0000256" key="3">
    <source>
        <dbReference type="ARBA" id="ARBA00022755"/>
    </source>
</evidence>
<dbReference type="KEGG" id="hal:VNG_0414G"/>
<dbReference type="InterPro" id="IPR002376">
    <property type="entry name" value="Formyl_transf_N"/>
</dbReference>
<name>Q9HS43_HALSA</name>
<gene>
    <name evidence="8" type="primary">purH</name>
    <name evidence="8" type="ordered locus">VNG_0414G</name>
</gene>
<dbReference type="PaxDb" id="64091-VNG_0414G"/>
<comment type="similarity">
    <text evidence="1">Belongs to the PurH family.</text>
</comment>
<dbReference type="Pfam" id="PF01808">
    <property type="entry name" value="AICARFT_IMPCHas"/>
    <property type="match status" value="1"/>
</dbReference>
<dbReference type="InterPro" id="IPR004607">
    <property type="entry name" value="GART"/>
</dbReference>
<dbReference type="PIRSF" id="PIRSF000414">
    <property type="entry name" value="AICARFT_IMPCHas"/>
    <property type="match status" value="1"/>
</dbReference>
<dbReference type="InterPro" id="IPR024051">
    <property type="entry name" value="AICAR_Tfase_dup_dom_sf"/>
</dbReference>
<dbReference type="EMBL" id="AE004437">
    <property type="protein sequence ID" value="AAG18965.1"/>
    <property type="molecule type" value="Genomic_DNA"/>
</dbReference>
<accession>Q9HS43</accession>
<evidence type="ECO:0000256" key="6">
    <source>
        <dbReference type="SAM" id="MobiDB-lite"/>
    </source>
</evidence>
<feature type="region of interest" description="Disordered" evidence="6">
    <location>
        <begin position="1"/>
        <end position="24"/>
    </location>
</feature>
<evidence type="ECO:0000256" key="2">
    <source>
        <dbReference type="ARBA" id="ARBA00022679"/>
    </source>
</evidence>
<dbReference type="AlphaFoldDB" id="Q9HS43"/>
<dbReference type="InterPro" id="IPR016193">
    <property type="entry name" value="Cytidine_deaminase-like"/>
</dbReference>
<evidence type="ECO:0000256" key="1">
    <source>
        <dbReference type="ARBA" id="ARBA00007667"/>
    </source>
</evidence>
<dbReference type="SMART" id="SM00798">
    <property type="entry name" value="AICARFT_IMPCHas"/>
    <property type="match status" value="1"/>
</dbReference>
<dbReference type="SUPFAM" id="SSF53328">
    <property type="entry name" value="Formyltransferase"/>
    <property type="match status" value="1"/>
</dbReference>
<dbReference type="SUPFAM" id="SSF53927">
    <property type="entry name" value="Cytidine deaminase-like"/>
    <property type="match status" value="1"/>
</dbReference>
<dbReference type="GO" id="GO:0004643">
    <property type="term" value="F:phosphoribosylaminoimidazolecarboxamide formyltransferase activity"/>
    <property type="evidence" value="ECO:0000318"/>
    <property type="project" value="GO_Central"/>
</dbReference>